<gene>
    <name evidence="3" type="ORF">CGOC_LOCUS8149</name>
</gene>
<dbReference type="PROSITE" id="PS51864">
    <property type="entry name" value="ASTACIN"/>
    <property type="match status" value="1"/>
</dbReference>
<feature type="domain" description="Peptidase M12A" evidence="2">
    <location>
        <begin position="91"/>
        <end position="158"/>
    </location>
</feature>
<reference evidence="3 4" key="1">
    <citation type="submission" date="2018-11" db="EMBL/GenBank/DDBJ databases">
        <authorList>
            <consortium name="Pathogen Informatics"/>
        </authorList>
    </citation>
    <scope>NUCLEOTIDE SEQUENCE [LARGE SCALE GENOMIC DNA]</scope>
</reference>
<dbReference type="GO" id="GO:0004222">
    <property type="term" value="F:metalloendopeptidase activity"/>
    <property type="evidence" value="ECO:0007669"/>
    <property type="project" value="InterPro"/>
</dbReference>
<protein>
    <recommendedName>
        <fullName evidence="2">Peptidase M12A domain-containing protein</fullName>
    </recommendedName>
</protein>
<dbReference type="SUPFAM" id="SSF55486">
    <property type="entry name" value="Metalloproteases ('zincins'), catalytic domain"/>
    <property type="match status" value="1"/>
</dbReference>
<comment type="caution">
    <text evidence="1">Lacks conserved residue(s) required for the propagation of feature annotation.</text>
</comment>
<accession>A0A3P6UZ81</accession>
<dbReference type="Gene3D" id="3.40.390.10">
    <property type="entry name" value="Collagenase (Catalytic Domain)"/>
    <property type="match status" value="1"/>
</dbReference>
<dbReference type="OrthoDB" id="5873044at2759"/>
<evidence type="ECO:0000313" key="4">
    <source>
        <dbReference type="Proteomes" id="UP000271889"/>
    </source>
</evidence>
<dbReference type="AlphaFoldDB" id="A0A3P6UZ81"/>
<name>A0A3P6UZ81_CYLGO</name>
<dbReference type="Pfam" id="PF01400">
    <property type="entry name" value="Astacin"/>
    <property type="match status" value="1"/>
</dbReference>
<dbReference type="InterPro" id="IPR024079">
    <property type="entry name" value="MetalloPept_cat_dom_sf"/>
</dbReference>
<evidence type="ECO:0000259" key="2">
    <source>
        <dbReference type="PROSITE" id="PS51864"/>
    </source>
</evidence>
<dbReference type="InterPro" id="IPR001506">
    <property type="entry name" value="Peptidase_M12A"/>
</dbReference>
<organism evidence="3 4">
    <name type="scientific">Cylicostephanus goldi</name>
    <name type="common">Nematode worm</name>
    <dbReference type="NCBI Taxonomy" id="71465"/>
    <lineage>
        <taxon>Eukaryota</taxon>
        <taxon>Metazoa</taxon>
        <taxon>Ecdysozoa</taxon>
        <taxon>Nematoda</taxon>
        <taxon>Chromadorea</taxon>
        <taxon>Rhabditida</taxon>
        <taxon>Rhabditina</taxon>
        <taxon>Rhabditomorpha</taxon>
        <taxon>Strongyloidea</taxon>
        <taxon>Strongylidae</taxon>
        <taxon>Cylicostephanus</taxon>
    </lineage>
</organism>
<dbReference type="GO" id="GO:0006508">
    <property type="term" value="P:proteolysis"/>
    <property type="evidence" value="ECO:0007669"/>
    <property type="project" value="InterPro"/>
</dbReference>
<evidence type="ECO:0000256" key="1">
    <source>
        <dbReference type="PROSITE-ProRule" id="PRU01211"/>
    </source>
</evidence>
<dbReference type="EMBL" id="UYRV01029399">
    <property type="protein sequence ID" value="VDK83524.1"/>
    <property type="molecule type" value="Genomic_DNA"/>
</dbReference>
<proteinExistence type="predicted"/>
<sequence>MIHAHEGGVERELQLNPQQQEALRHLEAEATSLHQHDPQLSEGIAGSIDAINRNTPLGELLYQGDIVLDIEQARTIAAQEAKEEISRDKRQAMNFKTNPNYRWPNATVTYSIHFGVDHDVREVFRKAVNEWQRDTCVNFVEDPSCKNECALLISINSH</sequence>
<evidence type="ECO:0000313" key="3">
    <source>
        <dbReference type="EMBL" id="VDK83524.1"/>
    </source>
</evidence>
<dbReference type="Proteomes" id="UP000271889">
    <property type="component" value="Unassembled WGS sequence"/>
</dbReference>
<keyword evidence="4" id="KW-1185">Reference proteome</keyword>